<dbReference type="Gene3D" id="3.60.10.10">
    <property type="entry name" value="Endonuclease/exonuclease/phosphatase"/>
    <property type="match status" value="1"/>
</dbReference>
<gene>
    <name evidence="1" type="ORF">g.52026</name>
</gene>
<evidence type="ECO:0008006" key="2">
    <source>
        <dbReference type="Google" id="ProtNLM"/>
    </source>
</evidence>
<proteinExistence type="predicted"/>
<protein>
    <recommendedName>
        <fullName evidence="2">Endonuclease/exonuclease/phosphatase domain-containing protein</fullName>
    </recommendedName>
</protein>
<dbReference type="SUPFAM" id="SSF56219">
    <property type="entry name" value="DNase I-like"/>
    <property type="match status" value="1"/>
</dbReference>
<sequence>LKYLEKEQLIVISVYRPPNTLIDVTDEAIEVLHKILEPILPCSRIFMIGDINIDILKPNRETIIFDELLSSYNMMRLKLPATRIFKDQRSSIDAVCTNMEMNEAQIQVINADISDHLG</sequence>
<organism evidence="1">
    <name type="scientific">Graphocephala atropunctata</name>
    <dbReference type="NCBI Taxonomy" id="36148"/>
    <lineage>
        <taxon>Eukaryota</taxon>
        <taxon>Metazoa</taxon>
        <taxon>Ecdysozoa</taxon>
        <taxon>Arthropoda</taxon>
        <taxon>Hexapoda</taxon>
        <taxon>Insecta</taxon>
        <taxon>Pterygota</taxon>
        <taxon>Neoptera</taxon>
        <taxon>Paraneoptera</taxon>
        <taxon>Hemiptera</taxon>
        <taxon>Auchenorrhyncha</taxon>
        <taxon>Membracoidea</taxon>
        <taxon>Cicadellidae</taxon>
        <taxon>Cicadellinae</taxon>
        <taxon>Cicadellini</taxon>
        <taxon>Graphocephala</taxon>
    </lineage>
</organism>
<accession>A0A1B6LL16</accession>
<evidence type="ECO:0000313" key="1">
    <source>
        <dbReference type="EMBL" id="JAT24412.1"/>
    </source>
</evidence>
<name>A0A1B6LL16_9HEMI</name>
<dbReference type="InterPro" id="IPR036691">
    <property type="entry name" value="Endo/exonu/phosph_ase_sf"/>
</dbReference>
<reference evidence="1" key="1">
    <citation type="submission" date="2015-11" db="EMBL/GenBank/DDBJ databases">
        <title>De novo transcriptome assembly of four potential Pierce s Disease insect vectors from Arizona vineyards.</title>
        <authorList>
            <person name="Tassone E.E."/>
        </authorList>
    </citation>
    <scope>NUCLEOTIDE SEQUENCE</scope>
</reference>
<feature type="non-terminal residue" evidence="1">
    <location>
        <position position="118"/>
    </location>
</feature>
<dbReference type="EMBL" id="GEBQ01015565">
    <property type="protein sequence ID" value="JAT24412.1"/>
    <property type="molecule type" value="Transcribed_RNA"/>
</dbReference>
<feature type="non-terminal residue" evidence="1">
    <location>
        <position position="1"/>
    </location>
</feature>
<dbReference type="AlphaFoldDB" id="A0A1B6LL16"/>